<dbReference type="InterPro" id="IPR001888">
    <property type="entry name" value="Transposase_1"/>
</dbReference>
<dbReference type="Pfam" id="PF01359">
    <property type="entry name" value="Transposase_1"/>
    <property type="match status" value="1"/>
</dbReference>
<accession>A0AAV8XRE1</accession>
<protein>
    <recommendedName>
        <fullName evidence="4">Transposase</fullName>
    </recommendedName>
</protein>
<keyword evidence="1" id="KW-0472">Membrane</keyword>
<reference evidence="2" key="1">
    <citation type="journal article" date="2023" name="Insect Mol. Biol.">
        <title>Genome sequencing provides insights into the evolution of gene families encoding plant cell wall-degrading enzymes in longhorned beetles.</title>
        <authorList>
            <person name="Shin N.R."/>
            <person name="Okamura Y."/>
            <person name="Kirsch R."/>
            <person name="Pauchet Y."/>
        </authorList>
    </citation>
    <scope>NUCLEOTIDE SEQUENCE</scope>
    <source>
        <strain evidence="2">AMC_N1</strain>
    </source>
</reference>
<dbReference type="Proteomes" id="UP001162162">
    <property type="component" value="Unassembled WGS sequence"/>
</dbReference>
<dbReference type="Gene3D" id="3.30.420.10">
    <property type="entry name" value="Ribonuclease H-like superfamily/Ribonuclease H"/>
    <property type="match status" value="1"/>
</dbReference>
<dbReference type="InterPro" id="IPR036397">
    <property type="entry name" value="RNaseH_sf"/>
</dbReference>
<evidence type="ECO:0000313" key="2">
    <source>
        <dbReference type="EMBL" id="KAJ8941601.1"/>
    </source>
</evidence>
<evidence type="ECO:0000256" key="1">
    <source>
        <dbReference type="SAM" id="Phobius"/>
    </source>
</evidence>
<keyword evidence="1" id="KW-1133">Transmembrane helix</keyword>
<gene>
    <name evidence="2" type="ORF">NQ318_012947</name>
</gene>
<dbReference type="EMBL" id="JAPWTK010000361">
    <property type="protein sequence ID" value="KAJ8941601.1"/>
    <property type="molecule type" value="Genomic_DNA"/>
</dbReference>
<name>A0AAV8XRE1_9CUCU</name>
<comment type="caution">
    <text evidence="2">The sequence shown here is derived from an EMBL/GenBank/DDBJ whole genome shotgun (WGS) entry which is preliminary data.</text>
</comment>
<organism evidence="2 3">
    <name type="scientific">Aromia moschata</name>
    <dbReference type="NCBI Taxonomy" id="1265417"/>
    <lineage>
        <taxon>Eukaryota</taxon>
        <taxon>Metazoa</taxon>
        <taxon>Ecdysozoa</taxon>
        <taxon>Arthropoda</taxon>
        <taxon>Hexapoda</taxon>
        <taxon>Insecta</taxon>
        <taxon>Pterygota</taxon>
        <taxon>Neoptera</taxon>
        <taxon>Endopterygota</taxon>
        <taxon>Coleoptera</taxon>
        <taxon>Polyphaga</taxon>
        <taxon>Cucujiformia</taxon>
        <taxon>Chrysomeloidea</taxon>
        <taxon>Cerambycidae</taxon>
        <taxon>Cerambycinae</taxon>
        <taxon>Callichromatini</taxon>
        <taxon>Aromia</taxon>
    </lineage>
</organism>
<keyword evidence="3" id="KW-1185">Reference proteome</keyword>
<dbReference type="GO" id="GO:0003676">
    <property type="term" value="F:nucleic acid binding"/>
    <property type="evidence" value="ECO:0007669"/>
    <property type="project" value="InterPro"/>
</dbReference>
<evidence type="ECO:0000313" key="3">
    <source>
        <dbReference type="Proteomes" id="UP001162162"/>
    </source>
</evidence>
<keyword evidence="1" id="KW-0812">Transmembrane</keyword>
<dbReference type="InterPro" id="IPR052709">
    <property type="entry name" value="Transposase-MT_Hybrid"/>
</dbReference>
<dbReference type="PANTHER" id="PTHR46060:SF1">
    <property type="entry name" value="MARINER MOS1 TRANSPOSASE-LIKE PROTEIN"/>
    <property type="match status" value="1"/>
</dbReference>
<proteinExistence type="predicted"/>
<evidence type="ECO:0008006" key="4">
    <source>
        <dbReference type="Google" id="ProtNLM"/>
    </source>
</evidence>
<dbReference type="PANTHER" id="PTHR46060">
    <property type="entry name" value="MARINER MOS1 TRANSPOSASE-LIKE PROTEIN"/>
    <property type="match status" value="1"/>
</dbReference>
<dbReference type="AlphaFoldDB" id="A0AAV8XRE1"/>
<sequence length="234" mass="26973">MRKNAHIKCKLFKSYLKMIQIDGKVTLTLFWDKKGNILEHYMSSHTTVTSATYTHLFKNYLKPAIRTTRRRRRSAGVLLEHDNARPHSAHATMNTIVDQLKILVSSSTISTISNCKKVKFWSRLMYAHCFQVSQSRNYLGDFTLDYLGELLELNGLDDKIIKEYIRLTNANLVGETRVEKSIVVRCFMENVQFFVSTPKGPVPTPVLIICLMLHLMTVVSVFNIDNFKNRIGRV</sequence>
<feature type="transmembrane region" description="Helical" evidence="1">
    <location>
        <begin position="206"/>
        <end position="224"/>
    </location>
</feature>